<dbReference type="GO" id="GO:0005524">
    <property type="term" value="F:ATP binding"/>
    <property type="evidence" value="ECO:0007669"/>
    <property type="project" value="UniProtKB-KW"/>
</dbReference>
<dbReference type="CDD" id="cd05123">
    <property type="entry name" value="STKc_AGC"/>
    <property type="match status" value="1"/>
</dbReference>
<organism evidence="8">
    <name type="scientific">Zeugodacus cucurbitae</name>
    <name type="common">Melon fruit fly</name>
    <name type="synonym">Bactrocera cucurbitae</name>
    <dbReference type="NCBI Taxonomy" id="28588"/>
    <lineage>
        <taxon>Eukaryota</taxon>
        <taxon>Metazoa</taxon>
        <taxon>Ecdysozoa</taxon>
        <taxon>Arthropoda</taxon>
        <taxon>Hexapoda</taxon>
        <taxon>Insecta</taxon>
        <taxon>Pterygota</taxon>
        <taxon>Neoptera</taxon>
        <taxon>Endopterygota</taxon>
        <taxon>Diptera</taxon>
        <taxon>Brachycera</taxon>
        <taxon>Muscomorpha</taxon>
        <taxon>Tephritoidea</taxon>
        <taxon>Tephritidae</taxon>
        <taxon>Zeugodacus</taxon>
        <taxon>Zeugodacus</taxon>
    </lineage>
</organism>
<evidence type="ECO:0000256" key="3">
    <source>
        <dbReference type="ARBA" id="ARBA00022741"/>
    </source>
</evidence>
<dbReference type="InterPro" id="IPR008271">
    <property type="entry name" value="Ser/Thr_kinase_AS"/>
</dbReference>
<sequence length="528" mass="59805">MGNSVSASRNEQTTKSPKQRQPQESISKQLVSEHVQDKEDPQQQNLTYPKTHLNKTRSKSTSSSSKKPALHEIEHNSEGQSAASTYGNQRSRQASAWSFGSLSGRLNWSFSGGANRNSFHNRNKSSRKSLSSAQQRRSKTPWHKPLTNAIFSTHFKESSRNDQFHVVHLVAKGAFGVVFKVINKHYAQELTQQQQQQSAVTASSNSTTTPSLHPAPIYALKVLKKSKIIEENSVQQIKDEADIQKLCGHHSFIVQQVDSWQNRRNLHILSEYVPNGELFSKLTHFSLDLIRVYLAEIALAIDFLHNAGVIYRDVKPENILLTANFHIKITDFGLSKWLRLGATTRTMCGTFQYMAPELLRGEPYGHAVDWWSLGILACQMLIHKSPDIRTFLEIALPAAYSKRDSIDHVTVATTSISKDVDITPTAKTVVNEQKPQTLDAQNFLPPEIEELPYEAKDVLKRLLEVEPKQRLRSVLSLQKIALYKNFKIDSKHLLNLRPIDMISPDDIAAFTQDPEEDNSWAEEQFDKF</sequence>
<feature type="compositionally biased region" description="Polar residues" evidence="6">
    <location>
        <begin position="1"/>
        <end position="30"/>
    </location>
</feature>
<evidence type="ECO:0000256" key="2">
    <source>
        <dbReference type="ARBA" id="ARBA00022679"/>
    </source>
</evidence>
<reference evidence="8" key="1">
    <citation type="submission" date="2014-11" db="EMBL/GenBank/DDBJ databases">
        <authorList>
            <person name="Geib S."/>
        </authorList>
    </citation>
    <scope>NUCLEOTIDE SEQUENCE</scope>
</reference>
<protein>
    <submittedName>
        <fullName evidence="8">Serine/threonine-protein kinase AtPK2/AtPK19</fullName>
    </submittedName>
</protein>
<dbReference type="SMART" id="SM00220">
    <property type="entry name" value="S_TKc"/>
    <property type="match status" value="1"/>
</dbReference>
<evidence type="ECO:0000256" key="5">
    <source>
        <dbReference type="ARBA" id="ARBA00022840"/>
    </source>
</evidence>
<evidence type="ECO:0000256" key="1">
    <source>
        <dbReference type="ARBA" id="ARBA00022527"/>
    </source>
</evidence>
<dbReference type="InterPro" id="IPR000719">
    <property type="entry name" value="Prot_kinase_dom"/>
</dbReference>
<feature type="region of interest" description="Disordered" evidence="6">
    <location>
        <begin position="1"/>
        <end position="89"/>
    </location>
</feature>
<evidence type="ECO:0000256" key="4">
    <source>
        <dbReference type="ARBA" id="ARBA00022777"/>
    </source>
</evidence>
<feature type="region of interest" description="Disordered" evidence="6">
    <location>
        <begin position="114"/>
        <end position="145"/>
    </location>
</feature>
<keyword evidence="2" id="KW-0808">Transferase</keyword>
<reference evidence="8" key="2">
    <citation type="journal article" date="2015" name="Gigascience">
        <title>Reconstructing a comprehensive transcriptome assembly of a white-pupal translocated strain of the pest fruit fly Bactrocera cucurbitae.</title>
        <authorList>
            <person name="Sim S.B."/>
            <person name="Calla B."/>
            <person name="Hall B."/>
            <person name="DeRego T."/>
            <person name="Geib S.M."/>
        </authorList>
    </citation>
    <scope>NUCLEOTIDE SEQUENCE</scope>
</reference>
<keyword evidence="1" id="KW-0723">Serine/threonine-protein kinase</keyword>
<evidence type="ECO:0000313" key="8">
    <source>
        <dbReference type="EMBL" id="JAD04856.1"/>
    </source>
</evidence>
<dbReference type="Gene3D" id="3.30.200.20">
    <property type="entry name" value="Phosphorylase Kinase, domain 1"/>
    <property type="match status" value="1"/>
</dbReference>
<dbReference type="SUPFAM" id="SSF56112">
    <property type="entry name" value="Protein kinase-like (PK-like)"/>
    <property type="match status" value="1"/>
</dbReference>
<dbReference type="Gene3D" id="1.10.510.10">
    <property type="entry name" value="Transferase(Phosphotransferase) domain 1"/>
    <property type="match status" value="1"/>
</dbReference>
<proteinExistence type="predicted"/>
<feature type="domain" description="Protein kinase" evidence="7">
    <location>
        <begin position="164"/>
        <end position="482"/>
    </location>
</feature>
<dbReference type="PROSITE" id="PS50011">
    <property type="entry name" value="PROTEIN_KINASE_DOM"/>
    <property type="match status" value="1"/>
</dbReference>
<keyword evidence="4 8" id="KW-0418">Kinase</keyword>
<dbReference type="EMBL" id="GBXI01009436">
    <property type="protein sequence ID" value="JAD04856.1"/>
    <property type="molecule type" value="Transcribed_RNA"/>
</dbReference>
<evidence type="ECO:0000259" key="7">
    <source>
        <dbReference type="PROSITE" id="PS50011"/>
    </source>
</evidence>
<dbReference type="InterPro" id="IPR011009">
    <property type="entry name" value="Kinase-like_dom_sf"/>
</dbReference>
<dbReference type="InterPro" id="IPR045270">
    <property type="entry name" value="STKc_AGC"/>
</dbReference>
<gene>
    <name evidence="8" type="primary">ATPK2_1</name>
    <name evidence="8" type="ORF">g.37990</name>
</gene>
<name>A0A0A1X1X0_ZEUCU</name>
<dbReference type="PANTHER" id="PTHR24351">
    <property type="entry name" value="RIBOSOMAL PROTEIN S6 KINASE"/>
    <property type="match status" value="1"/>
</dbReference>
<keyword evidence="5" id="KW-0067">ATP-binding</keyword>
<evidence type="ECO:0000256" key="6">
    <source>
        <dbReference type="SAM" id="MobiDB-lite"/>
    </source>
</evidence>
<dbReference type="Pfam" id="PF00069">
    <property type="entry name" value="Pkinase"/>
    <property type="match status" value="1"/>
</dbReference>
<dbReference type="GO" id="GO:0004674">
    <property type="term" value="F:protein serine/threonine kinase activity"/>
    <property type="evidence" value="ECO:0007669"/>
    <property type="project" value="UniProtKB-KW"/>
</dbReference>
<feature type="compositionally biased region" description="Polar residues" evidence="6">
    <location>
        <begin position="78"/>
        <end position="89"/>
    </location>
</feature>
<accession>A0A0A1X1X0</accession>
<keyword evidence="3" id="KW-0547">Nucleotide-binding</keyword>
<dbReference type="PROSITE" id="PS00108">
    <property type="entry name" value="PROTEIN_KINASE_ST"/>
    <property type="match status" value="1"/>
</dbReference>
<dbReference type="AlphaFoldDB" id="A0A0A1X1X0"/>